<dbReference type="PROSITE" id="PS50893">
    <property type="entry name" value="ABC_TRANSPORTER_2"/>
    <property type="match status" value="1"/>
</dbReference>
<dbReference type="InterPro" id="IPR003439">
    <property type="entry name" value="ABC_transporter-like_ATP-bd"/>
</dbReference>
<evidence type="ECO:0000259" key="5">
    <source>
        <dbReference type="PROSITE" id="PS50893"/>
    </source>
</evidence>
<dbReference type="Pfam" id="PF00005">
    <property type="entry name" value="ABC_tran"/>
    <property type="match status" value="1"/>
</dbReference>
<evidence type="ECO:0000256" key="1">
    <source>
        <dbReference type="ARBA" id="ARBA00022448"/>
    </source>
</evidence>
<comment type="caution">
    <text evidence="6">The sequence shown here is derived from an EMBL/GenBank/DDBJ whole genome shotgun (WGS) entry which is preliminary data.</text>
</comment>
<keyword evidence="1" id="KW-0813">Transport</keyword>
<keyword evidence="2" id="KW-0472">Membrane</keyword>
<dbReference type="InterPro" id="IPR005670">
    <property type="entry name" value="PstB-like"/>
</dbReference>
<evidence type="ECO:0000313" key="6">
    <source>
        <dbReference type="EMBL" id="MFC6890742.1"/>
    </source>
</evidence>
<keyword evidence="3" id="KW-0547">Nucleotide-binding</keyword>
<keyword evidence="4 6" id="KW-0067">ATP-binding</keyword>
<dbReference type="PANTHER" id="PTHR43423:SF1">
    <property type="entry name" value="ABC TRANSPORTER I FAMILY MEMBER 17"/>
    <property type="match status" value="1"/>
</dbReference>
<sequence>MLRATDISQSFGDEDVFENLSIEVDAGEVLGVIGPSGVGKTTLLRALALSLEPDAGTVALGGTDTWAVEESDRLAMRRRVGMVFQEPSLFDASVGRNVEYGLRVRSPWTDRIAAALGLADTPDAVRESLDVVGLTEKTNQHADSLSGGEAQRVSFARALAYDPDVLLLDEPTSDLDPRNTAVIEEAIDEARNRGIGVVVATHDMHQAERVADRVAVLLDEGITEVGPTNVIFEDPSDERTRKFIAGELVY</sequence>
<dbReference type="RefSeq" id="WP_379771065.1">
    <property type="nucleotide sequence ID" value="NZ_JBHSXI010000025.1"/>
</dbReference>
<proteinExistence type="predicted"/>
<keyword evidence="7" id="KW-1185">Reference proteome</keyword>
<organism evidence="6 7">
    <name type="scientific">Halorubrum trueperi</name>
    <dbReference type="NCBI Taxonomy" id="2004704"/>
    <lineage>
        <taxon>Archaea</taxon>
        <taxon>Methanobacteriati</taxon>
        <taxon>Methanobacteriota</taxon>
        <taxon>Stenosarchaea group</taxon>
        <taxon>Halobacteria</taxon>
        <taxon>Halobacteriales</taxon>
        <taxon>Haloferacaceae</taxon>
        <taxon>Halorubrum</taxon>
    </lineage>
</organism>
<protein>
    <submittedName>
        <fullName evidence="6">Phosphate ABC transporter ATP-binding protein</fullName>
    </submittedName>
</protein>
<dbReference type="CDD" id="cd03260">
    <property type="entry name" value="ABC_PstB_phosphate_transporter"/>
    <property type="match status" value="1"/>
</dbReference>
<dbReference type="AlphaFoldDB" id="A0ABD5UTT4"/>
<dbReference type="Gene3D" id="3.40.50.300">
    <property type="entry name" value="P-loop containing nucleotide triphosphate hydrolases"/>
    <property type="match status" value="1"/>
</dbReference>
<evidence type="ECO:0000256" key="4">
    <source>
        <dbReference type="ARBA" id="ARBA00022840"/>
    </source>
</evidence>
<dbReference type="PANTHER" id="PTHR43423">
    <property type="entry name" value="ABC TRANSPORTER I FAMILY MEMBER 17"/>
    <property type="match status" value="1"/>
</dbReference>
<accession>A0ABD5UTT4</accession>
<dbReference type="EMBL" id="JBHSXI010000025">
    <property type="protein sequence ID" value="MFC6890742.1"/>
    <property type="molecule type" value="Genomic_DNA"/>
</dbReference>
<gene>
    <name evidence="6" type="ORF">ACFQEY_17280</name>
</gene>
<dbReference type="GO" id="GO:0005524">
    <property type="term" value="F:ATP binding"/>
    <property type="evidence" value="ECO:0007669"/>
    <property type="project" value="UniProtKB-KW"/>
</dbReference>
<dbReference type="InterPro" id="IPR027417">
    <property type="entry name" value="P-loop_NTPase"/>
</dbReference>
<dbReference type="InterPro" id="IPR003593">
    <property type="entry name" value="AAA+_ATPase"/>
</dbReference>
<dbReference type="SMART" id="SM00382">
    <property type="entry name" value="AAA"/>
    <property type="match status" value="1"/>
</dbReference>
<keyword evidence="2" id="KW-1003">Cell membrane</keyword>
<dbReference type="SUPFAM" id="SSF52540">
    <property type="entry name" value="P-loop containing nucleoside triphosphate hydrolases"/>
    <property type="match status" value="1"/>
</dbReference>
<dbReference type="PROSITE" id="PS00211">
    <property type="entry name" value="ABC_TRANSPORTER_1"/>
    <property type="match status" value="1"/>
</dbReference>
<reference evidence="6 7" key="1">
    <citation type="journal article" date="2019" name="Int. J. Syst. Evol. Microbiol.">
        <title>The Global Catalogue of Microorganisms (GCM) 10K type strain sequencing project: providing services to taxonomists for standard genome sequencing and annotation.</title>
        <authorList>
            <consortium name="The Broad Institute Genomics Platform"/>
            <consortium name="The Broad Institute Genome Sequencing Center for Infectious Disease"/>
            <person name="Wu L."/>
            <person name="Ma J."/>
        </authorList>
    </citation>
    <scope>NUCLEOTIDE SEQUENCE [LARGE SCALE GENOMIC DNA]</scope>
    <source>
        <strain evidence="6 7">Y73</strain>
    </source>
</reference>
<evidence type="ECO:0000256" key="3">
    <source>
        <dbReference type="ARBA" id="ARBA00022741"/>
    </source>
</evidence>
<evidence type="ECO:0000256" key="2">
    <source>
        <dbReference type="ARBA" id="ARBA00022475"/>
    </source>
</evidence>
<dbReference type="Proteomes" id="UP001596333">
    <property type="component" value="Unassembled WGS sequence"/>
</dbReference>
<dbReference type="InterPro" id="IPR017871">
    <property type="entry name" value="ABC_transporter-like_CS"/>
</dbReference>
<name>A0ABD5UTT4_9EURY</name>
<evidence type="ECO:0000313" key="7">
    <source>
        <dbReference type="Proteomes" id="UP001596333"/>
    </source>
</evidence>
<feature type="domain" description="ABC transporter" evidence="5">
    <location>
        <begin position="2"/>
        <end position="244"/>
    </location>
</feature>